<dbReference type="Proteomes" id="UP000298125">
    <property type="component" value="Unassembled WGS sequence"/>
</dbReference>
<dbReference type="AlphaFoldDB" id="A0A4R9J4Y7"/>
<sequence length="86" mass="9852">MKNLKLGLFLKSTPAYLGLGKKFKEFIFFLGYKLCLVERVSLRKGSKRKSFLVGKDCSGEPGRLQKGLWSELRFDAPKNGFIFIFL</sequence>
<name>A0A4R9J4Y7_9LEPT</name>
<evidence type="ECO:0000313" key="1">
    <source>
        <dbReference type="EMBL" id="TGL33386.1"/>
    </source>
</evidence>
<accession>A0A4R9J4Y7</accession>
<gene>
    <name evidence="1" type="ORF">EHQ49_18475</name>
</gene>
<protein>
    <submittedName>
        <fullName evidence="1">Uncharacterized protein</fullName>
    </submittedName>
</protein>
<dbReference type="OrthoDB" id="9995478at2"/>
<reference evidence="1" key="1">
    <citation type="journal article" date="2019" name="PLoS Negl. Trop. Dis.">
        <title>Revisiting the worldwide diversity of Leptospira species in the environment.</title>
        <authorList>
            <person name="Vincent A.T."/>
            <person name="Schiettekatte O."/>
            <person name="Bourhy P."/>
            <person name="Veyrier F.J."/>
            <person name="Picardeau M."/>
        </authorList>
    </citation>
    <scope>NUCLEOTIDE SEQUENCE [LARGE SCALE GENOMIC DNA]</scope>
    <source>
        <strain evidence="1">201702692</strain>
    </source>
</reference>
<organism evidence="1 2">
    <name type="scientific">Leptospira perdikensis</name>
    <dbReference type="NCBI Taxonomy" id="2484948"/>
    <lineage>
        <taxon>Bacteria</taxon>
        <taxon>Pseudomonadati</taxon>
        <taxon>Spirochaetota</taxon>
        <taxon>Spirochaetia</taxon>
        <taxon>Leptospirales</taxon>
        <taxon>Leptospiraceae</taxon>
        <taxon>Leptospira</taxon>
    </lineage>
</organism>
<comment type="caution">
    <text evidence="1">The sequence shown here is derived from an EMBL/GenBank/DDBJ whole genome shotgun (WGS) entry which is preliminary data.</text>
</comment>
<keyword evidence="2" id="KW-1185">Reference proteome</keyword>
<proteinExistence type="predicted"/>
<evidence type="ECO:0000313" key="2">
    <source>
        <dbReference type="Proteomes" id="UP000298125"/>
    </source>
</evidence>
<dbReference type="EMBL" id="RQGA01000021">
    <property type="protein sequence ID" value="TGL33386.1"/>
    <property type="molecule type" value="Genomic_DNA"/>
</dbReference>